<evidence type="ECO:0000256" key="1">
    <source>
        <dbReference type="ARBA" id="ARBA00006892"/>
    </source>
</evidence>
<dbReference type="Pfam" id="PF01941">
    <property type="entry name" value="AdoMet_Synthase"/>
    <property type="match status" value="1"/>
</dbReference>
<evidence type="ECO:0008006" key="4">
    <source>
        <dbReference type="Google" id="ProtNLM"/>
    </source>
</evidence>
<reference evidence="2 3" key="1">
    <citation type="journal article" date="2016" name="Nat. Commun.">
        <title>Thousands of microbial genomes shed light on interconnected biogeochemical processes in an aquifer system.</title>
        <authorList>
            <person name="Anantharaman K."/>
            <person name="Brown C.T."/>
            <person name="Hug L.A."/>
            <person name="Sharon I."/>
            <person name="Castelle C.J."/>
            <person name="Probst A.J."/>
            <person name="Thomas B.C."/>
            <person name="Singh A."/>
            <person name="Wilkins M.J."/>
            <person name="Karaoz U."/>
            <person name="Brodie E.L."/>
            <person name="Williams K.H."/>
            <person name="Hubbard S.S."/>
            <person name="Banfield J.F."/>
        </authorList>
    </citation>
    <scope>NUCLEOTIDE SEQUENCE [LARGE SCALE GENOMIC DNA]</scope>
</reference>
<proteinExistence type="inferred from homology"/>
<gene>
    <name evidence="2" type="ORF">A2975_04320</name>
</gene>
<comment type="caution">
    <text evidence="2">The sequence shown here is derived from an EMBL/GenBank/DDBJ whole genome shotgun (WGS) entry which is preliminary data.</text>
</comment>
<evidence type="ECO:0000313" key="3">
    <source>
        <dbReference type="Proteomes" id="UP000178429"/>
    </source>
</evidence>
<dbReference type="Gene3D" id="3.30.300.10">
    <property type="match status" value="1"/>
</dbReference>
<dbReference type="PANTHER" id="PTHR36697">
    <property type="entry name" value="S-ADENOSYLMETHIONINE SYNTHASE"/>
    <property type="match status" value="1"/>
</dbReference>
<dbReference type="InterPro" id="IPR042543">
    <property type="entry name" value="AdoMet_synthase_2"/>
</dbReference>
<dbReference type="AlphaFoldDB" id="A0A1F8C333"/>
<organism evidence="2 3">
    <name type="scientific">Candidatus Woesebacteria bacterium RIFCSPLOWO2_01_FULL_44_14</name>
    <dbReference type="NCBI Taxonomy" id="1802525"/>
    <lineage>
        <taxon>Bacteria</taxon>
        <taxon>Candidatus Woeseibacteriota</taxon>
    </lineage>
</organism>
<dbReference type="InterPro" id="IPR042544">
    <property type="entry name" value="AdoMet_synthase_3"/>
</dbReference>
<dbReference type="InterPro" id="IPR027790">
    <property type="entry name" value="AdoMet_synthase_2_family"/>
</dbReference>
<name>A0A1F8C333_9BACT</name>
<protein>
    <recommendedName>
        <fullName evidence="4">S-adenosylmethionine synthetase</fullName>
    </recommendedName>
</protein>
<accession>A0A1F8C333</accession>
<comment type="similarity">
    <text evidence="1">Belongs to the AdoMet synthetase 2 family.</text>
</comment>
<sequence length="407" mass="45851">MKILYTNNIKFPGDSPFEVVERKGIGHPDTVADAVAERISVDYSKYCIEHFGAILHHNVDKFAALGGLVNVDWGKAEMTKPVRALVNGRISGSFNKNTIPLKEIYKKAIKDQLAIALPSLNTDKSLEIIDHFTTYSKNPRWFNPLSLDDLPDHSNLFANDTSAVVSYWPLTKSEQLVLKLEGYFYDKNQKPKFKNFGQDIKVMVVRRENKFDITLCVPFFSKYLDGPDSYWTKLHELESKLTKYARSLLDIAATIDLKVNPHDQRKKGSIDAKSFYFVAAGGALDYGEEGVVGRGNNRLGIIPSFRPYTMEAACGKNPVYHVGKVLGLVSDVLAKEIAKKCKCNVEVWIITRNADPLFEPNNIIINTSEKVDKQKIEGVVKSILSQRDWTDKIIREGVIIPKTGNMY</sequence>
<dbReference type="PANTHER" id="PTHR36697:SF1">
    <property type="entry name" value="S-ADENOSYLMETHIONINE SYNTHASE"/>
    <property type="match status" value="1"/>
</dbReference>
<evidence type="ECO:0000313" key="2">
    <source>
        <dbReference type="EMBL" id="OGM70269.1"/>
    </source>
</evidence>
<dbReference type="STRING" id="1802525.A2975_04320"/>
<dbReference type="EMBL" id="MGHL01000006">
    <property type="protein sequence ID" value="OGM70269.1"/>
    <property type="molecule type" value="Genomic_DNA"/>
</dbReference>
<dbReference type="Gene3D" id="3.30.300.340">
    <property type="entry name" value="S-adenosylmethionine synthetase, N-terminal domain"/>
    <property type="match status" value="1"/>
</dbReference>
<dbReference type="Proteomes" id="UP000178429">
    <property type="component" value="Unassembled WGS sequence"/>
</dbReference>
<dbReference type="Gene3D" id="3.30.300.280">
    <property type="entry name" value="S-adenosylmethionine synthetase, C-terminal domain"/>
    <property type="match status" value="1"/>
</dbReference>